<dbReference type="PANTHER" id="PTHR24388">
    <property type="entry name" value="ZINC FINGER PROTEIN"/>
    <property type="match status" value="1"/>
</dbReference>
<comment type="caution">
    <text evidence="12">The sequence shown here is derived from an EMBL/GenBank/DDBJ whole genome shotgun (WGS) entry which is preliminary data.</text>
</comment>
<evidence type="ECO:0000256" key="10">
    <source>
        <dbReference type="SAM" id="MobiDB-lite"/>
    </source>
</evidence>
<dbReference type="Gene3D" id="3.30.160.60">
    <property type="entry name" value="Classic Zinc Finger"/>
    <property type="match status" value="4"/>
</dbReference>
<sequence length="270" mass="29701">MANGSGWLSAGRTAEETEAAHDLLQLAYSLPPLSGADGFTSHNDLIIRPTRHTQRATVLMVAEAAAFASRHQDDPLLTPPVSESYCSNSSSSSSSDSVDSGRSSPQTPLGERPSRRNSIDNDGRHRRYVCNECGKAYATSSNLSRHKQTHRNLESGGSKPCPTCGKTYVSMPALSMHLLTHALTHVCPVCSKAFSRPWLLQGHMRSHTGEKPYECHLCYKAFADRSNLRAHMQTHSSVKSFRCTQCHKTFALKSYLHKHQETSANCCVKT</sequence>
<dbReference type="GO" id="GO:0000981">
    <property type="term" value="F:DNA-binding transcription factor activity, RNA polymerase II-specific"/>
    <property type="evidence" value="ECO:0007669"/>
    <property type="project" value="TreeGrafter"/>
</dbReference>
<accession>A0AAD5Q0B1</accession>
<evidence type="ECO:0000256" key="9">
    <source>
        <dbReference type="PROSITE-ProRule" id="PRU00042"/>
    </source>
</evidence>
<dbReference type="GO" id="GO:0060562">
    <property type="term" value="P:epithelial tube morphogenesis"/>
    <property type="evidence" value="ECO:0007669"/>
    <property type="project" value="UniProtKB-ARBA"/>
</dbReference>
<dbReference type="Pfam" id="PF00096">
    <property type="entry name" value="zf-C2H2"/>
    <property type="match status" value="5"/>
</dbReference>
<keyword evidence="3" id="KW-0677">Repeat</keyword>
<evidence type="ECO:0000256" key="1">
    <source>
        <dbReference type="ARBA" id="ARBA00004123"/>
    </source>
</evidence>
<dbReference type="AlphaFoldDB" id="A0AAD5Q0B1"/>
<dbReference type="InterPro" id="IPR013087">
    <property type="entry name" value="Znf_C2H2_type"/>
</dbReference>
<evidence type="ECO:0000256" key="3">
    <source>
        <dbReference type="ARBA" id="ARBA00022737"/>
    </source>
</evidence>
<feature type="domain" description="C2H2-type" evidence="11">
    <location>
        <begin position="185"/>
        <end position="212"/>
    </location>
</feature>
<dbReference type="InterPro" id="IPR036236">
    <property type="entry name" value="Znf_C2H2_sf"/>
</dbReference>
<keyword evidence="13" id="KW-1185">Reference proteome</keyword>
<dbReference type="InterPro" id="IPR050527">
    <property type="entry name" value="Snail/Krueppel_Znf"/>
</dbReference>
<feature type="compositionally biased region" description="Basic and acidic residues" evidence="10">
    <location>
        <begin position="112"/>
        <end position="122"/>
    </location>
</feature>
<dbReference type="PROSITE" id="PS50157">
    <property type="entry name" value="ZINC_FINGER_C2H2_2"/>
    <property type="match status" value="5"/>
</dbReference>
<evidence type="ECO:0000259" key="11">
    <source>
        <dbReference type="PROSITE" id="PS50157"/>
    </source>
</evidence>
<dbReference type="SUPFAM" id="SSF57667">
    <property type="entry name" value="beta-beta-alpha zinc fingers"/>
    <property type="match status" value="3"/>
</dbReference>
<dbReference type="FunFam" id="3.30.160.60:FF:000202">
    <property type="entry name" value="Zinc finger protein 574"/>
    <property type="match status" value="1"/>
</dbReference>
<dbReference type="FunFam" id="3.30.160.60:FF:000260">
    <property type="entry name" value="Spalt-like transcription factor 1"/>
    <property type="match status" value="1"/>
</dbReference>
<evidence type="ECO:0000256" key="6">
    <source>
        <dbReference type="ARBA" id="ARBA00023125"/>
    </source>
</evidence>
<dbReference type="SMART" id="SM00355">
    <property type="entry name" value="ZnF_C2H2"/>
    <property type="match status" value="5"/>
</dbReference>
<feature type="domain" description="C2H2-type" evidence="11">
    <location>
        <begin position="241"/>
        <end position="262"/>
    </location>
</feature>
<dbReference type="GO" id="GO:0055059">
    <property type="term" value="P:asymmetric neuroblast division"/>
    <property type="evidence" value="ECO:0007669"/>
    <property type="project" value="UniProtKB-ARBA"/>
</dbReference>
<dbReference type="GO" id="GO:0008270">
    <property type="term" value="F:zinc ion binding"/>
    <property type="evidence" value="ECO:0007669"/>
    <property type="project" value="UniProtKB-KW"/>
</dbReference>
<keyword evidence="4 9" id="KW-0863">Zinc-finger</keyword>
<feature type="region of interest" description="Disordered" evidence="10">
    <location>
        <begin position="72"/>
        <end position="122"/>
    </location>
</feature>
<evidence type="ECO:0000313" key="13">
    <source>
        <dbReference type="Proteomes" id="UP000820818"/>
    </source>
</evidence>
<comment type="subcellular location">
    <subcellularLocation>
        <location evidence="1">Nucleus</location>
    </subcellularLocation>
</comment>
<dbReference type="GO" id="GO:2000177">
    <property type="term" value="P:regulation of neural precursor cell proliferation"/>
    <property type="evidence" value="ECO:0007669"/>
    <property type="project" value="UniProtKB-ARBA"/>
</dbReference>
<keyword evidence="5" id="KW-0862">Zinc</keyword>
<evidence type="ECO:0000256" key="8">
    <source>
        <dbReference type="ARBA" id="ARBA00037948"/>
    </source>
</evidence>
<feature type="domain" description="C2H2-type" evidence="11">
    <location>
        <begin position="159"/>
        <end position="182"/>
    </location>
</feature>
<dbReference type="GO" id="GO:0005634">
    <property type="term" value="C:nucleus"/>
    <property type="evidence" value="ECO:0007669"/>
    <property type="project" value="UniProtKB-SubCell"/>
</dbReference>
<evidence type="ECO:0000256" key="4">
    <source>
        <dbReference type="ARBA" id="ARBA00022771"/>
    </source>
</evidence>
<dbReference type="PROSITE" id="PS00028">
    <property type="entry name" value="ZINC_FINGER_C2H2_1"/>
    <property type="match status" value="4"/>
</dbReference>
<dbReference type="PANTHER" id="PTHR24388:SF38">
    <property type="entry name" value="PROTEIN SNAIL"/>
    <property type="match status" value="1"/>
</dbReference>
<keyword evidence="6" id="KW-0238">DNA-binding</keyword>
<organism evidence="12 13">
    <name type="scientific">Daphnia sinensis</name>
    <dbReference type="NCBI Taxonomy" id="1820382"/>
    <lineage>
        <taxon>Eukaryota</taxon>
        <taxon>Metazoa</taxon>
        <taxon>Ecdysozoa</taxon>
        <taxon>Arthropoda</taxon>
        <taxon>Crustacea</taxon>
        <taxon>Branchiopoda</taxon>
        <taxon>Diplostraca</taxon>
        <taxon>Cladocera</taxon>
        <taxon>Anomopoda</taxon>
        <taxon>Daphniidae</taxon>
        <taxon>Daphnia</taxon>
        <taxon>Daphnia similis group</taxon>
    </lineage>
</organism>
<keyword evidence="2" id="KW-0479">Metal-binding</keyword>
<dbReference type="FunFam" id="3.30.160.60:FF:000207">
    <property type="entry name" value="zinc finger protein SNAI2"/>
    <property type="match status" value="1"/>
</dbReference>
<feature type="compositionally biased region" description="Low complexity" evidence="10">
    <location>
        <begin position="82"/>
        <end position="104"/>
    </location>
</feature>
<dbReference type="GO" id="GO:0000978">
    <property type="term" value="F:RNA polymerase II cis-regulatory region sequence-specific DNA binding"/>
    <property type="evidence" value="ECO:0007669"/>
    <property type="project" value="TreeGrafter"/>
</dbReference>
<evidence type="ECO:0000256" key="5">
    <source>
        <dbReference type="ARBA" id="ARBA00022833"/>
    </source>
</evidence>
<feature type="domain" description="C2H2-type" evidence="11">
    <location>
        <begin position="213"/>
        <end position="240"/>
    </location>
</feature>
<protein>
    <submittedName>
        <fullName evidence="12">Zinc finger-like protein</fullName>
    </submittedName>
</protein>
<gene>
    <name evidence="12" type="ORF">GHT06_013045</name>
</gene>
<proteinExistence type="inferred from homology"/>
<keyword evidence="7" id="KW-0539">Nucleus</keyword>
<evidence type="ECO:0000256" key="2">
    <source>
        <dbReference type="ARBA" id="ARBA00022723"/>
    </source>
</evidence>
<dbReference type="EMBL" id="WJBH02000003">
    <property type="protein sequence ID" value="KAI9562080.1"/>
    <property type="molecule type" value="Genomic_DNA"/>
</dbReference>
<evidence type="ECO:0000313" key="12">
    <source>
        <dbReference type="EMBL" id="KAI9562080.1"/>
    </source>
</evidence>
<name>A0AAD5Q0B1_9CRUS</name>
<feature type="domain" description="C2H2-type" evidence="11">
    <location>
        <begin position="128"/>
        <end position="155"/>
    </location>
</feature>
<evidence type="ECO:0000256" key="7">
    <source>
        <dbReference type="ARBA" id="ARBA00023242"/>
    </source>
</evidence>
<reference evidence="12 13" key="1">
    <citation type="submission" date="2022-05" db="EMBL/GenBank/DDBJ databases">
        <title>A multi-omics perspective on studying reproductive biology in Daphnia sinensis.</title>
        <authorList>
            <person name="Jia J."/>
        </authorList>
    </citation>
    <scope>NUCLEOTIDE SEQUENCE [LARGE SCALE GENOMIC DNA]</scope>
    <source>
        <strain evidence="12 13">WSL</strain>
    </source>
</reference>
<comment type="similarity">
    <text evidence="8">Belongs to the snail C2H2-type zinc-finger protein family.</text>
</comment>
<dbReference type="Proteomes" id="UP000820818">
    <property type="component" value="Linkage Group LG3"/>
</dbReference>
<dbReference type="FunFam" id="3.30.160.60:FF:000043">
    <property type="entry name" value="Scratch family zinc finger 2"/>
    <property type="match status" value="1"/>
</dbReference>